<proteinExistence type="predicted"/>
<evidence type="ECO:0000313" key="7">
    <source>
        <dbReference type="EMBL" id="CAG9321867.1"/>
    </source>
</evidence>
<dbReference type="GO" id="GO:0016020">
    <property type="term" value="C:membrane"/>
    <property type="evidence" value="ECO:0007669"/>
    <property type="project" value="UniProtKB-SubCell"/>
</dbReference>
<feature type="transmembrane region" description="Helical" evidence="5">
    <location>
        <begin position="895"/>
        <end position="915"/>
    </location>
</feature>
<feature type="transmembrane region" description="Helical" evidence="5">
    <location>
        <begin position="1037"/>
        <end position="1057"/>
    </location>
</feature>
<evidence type="ECO:0000256" key="3">
    <source>
        <dbReference type="ARBA" id="ARBA00022989"/>
    </source>
</evidence>
<evidence type="ECO:0000256" key="4">
    <source>
        <dbReference type="ARBA" id="ARBA00023136"/>
    </source>
</evidence>
<keyword evidence="8" id="KW-1185">Reference proteome</keyword>
<comment type="subcellular location">
    <subcellularLocation>
        <location evidence="1">Membrane</location>
    </subcellularLocation>
</comment>
<gene>
    <name evidence="7" type="ORF">BSTOLATCC_MIC29773</name>
</gene>
<reference evidence="7" key="1">
    <citation type="submission" date="2021-09" db="EMBL/GenBank/DDBJ databases">
        <authorList>
            <consortium name="AG Swart"/>
            <person name="Singh M."/>
            <person name="Singh A."/>
            <person name="Seah K."/>
            <person name="Emmerich C."/>
        </authorList>
    </citation>
    <scope>NUCLEOTIDE SEQUENCE</scope>
    <source>
        <strain evidence="7">ATCC30299</strain>
    </source>
</reference>
<dbReference type="InterPro" id="IPR051010">
    <property type="entry name" value="BCAA_transport"/>
</dbReference>
<feature type="transmembrane region" description="Helical" evidence="5">
    <location>
        <begin position="757"/>
        <end position="778"/>
    </location>
</feature>
<keyword evidence="4 5" id="KW-0472">Membrane</keyword>
<comment type="caution">
    <text evidence="7">The sequence shown here is derived from an EMBL/GenBank/DDBJ whole genome shotgun (WGS) entry which is preliminary data.</text>
</comment>
<dbReference type="InterPro" id="IPR028082">
    <property type="entry name" value="Peripla_BP_I"/>
</dbReference>
<keyword evidence="3 5" id="KW-1133">Transmembrane helix</keyword>
<name>A0AAU9JM13_9CILI</name>
<keyword evidence="2 5" id="KW-0812">Transmembrane</keyword>
<evidence type="ECO:0000313" key="8">
    <source>
        <dbReference type="Proteomes" id="UP001162131"/>
    </source>
</evidence>
<feature type="transmembrane region" description="Helical" evidence="5">
    <location>
        <begin position="1006"/>
        <end position="1025"/>
    </location>
</feature>
<evidence type="ECO:0000256" key="1">
    <source>
        <dbReference type="ARBA" id="ARBA00004370"/>
    </source>
</evidence>
<dbReference type="EMBL" id="CAJZBQ010000029">
    <property type="protein sequence ID" value="CAG9321867.1"/>
    <property type="molecule type" value="Genomic_DNA"/>
</dbReference>
<sequence length="1161" mass="132401">MLIFVSLNFLLCQAHDFIFIYESNESSESKLYGNIFYEHYKSRIFFLRGNEIQPLFQELLLLGHDIMLFDLTTNSASHYEISKFAWENQILHFITEDLSAYYYDWTFGLKIARKSYGKSINSISKYYNWKNGTVFVSFDNRVFMEEVELDKTTYLIIEDNTNMENLINRVVFPLGSKYYYIFTGEDIGSQIVELLNSKNLLGNDSMVFLDESSGKQVNYEGSLILYETQLSSGINCTILDSIVSFLNRTIEQLDTFDDNVESKEYLQNICYENYCTDTLKLINIANSKNQVGYVKNEYYYSVSSITYPGGVLAPPINKKKVIEFSVNSGTYNIDEHPARDNGEYNRGTFIAVDEINASHEILKNYYLQVNPFDCGVDEFDEEYSLSCYGSRLNDLGVSFIPPYVSDTTIQLIKHTLADLNVMIPVISAAASDDTLSSITDFPKFARVCISNHDLAVRAAGVLKVLGWDKCAVLYQNDTFGNNWYNSFVEGAKLQNLKIMNDKHLRSLPAGYDSLASYQYVLDEVITSNARLVILVLEAHLSIEVITMFYSMGMRKGDLLFYFAMDDVMTSLYSATYTYGNLAERIELGVPAVRMHQEEYIGTVGDWVEAKIISLYGGKPRLSNYLACNFYDAVTLIAQALDWMVNNGLNYKDPGALMKIIRFVSFIGCSGSVKINEGTNDRLTHSMVFQSSMIDPDTGNITIYDSIIYSPWSANMIATVRPLLYAGNTTEKPSDERVVIVDCPFPSSKVRTFVKGRILVFCLCFFIAFITAILTFIIWKKWWHIKIEMLTMKKEISYEDFIVGITILIEFFQIISMGPDVKAISSLVGHVGDGFSLNLDSIYHMKGNVFWILISCTYGLTLLWLILCGVVLFQLDAVFPKSSLFKLLVQFSESMMPILGNLLFIPIISILLDVFVCDESIGENFTDSFLWKDCTQFCWDGMHIAFAVLSGVAILIYHPLAVFCRPLWQELQPMLHVKTSPLHLMVKTVFEIWLIVFNKTLKRASSSIHGLLFIAIIAIYITFIYFHKPYNYHRFSLWLGISLFGVLWISGLSTLNLLLDNISYFIWTPLLFSGWTCLIVFGYILQKKFPCMLTKKPSKDTKLLFKFAFTFGKASSIIAKSELFPHKKKQQEDAKVYPEPEDEEVVANILSNPNTLNAPRMV</sequence>
<accession>A0AAU9JM13</accession>
<dbReference type="PANTHER" id="PTHR30483">
    <property type="entry name" value="LEUCINE-SPECIFIC-BINDING PROTEIN"/>
    <property type="match status" value="1"/>
</dbReference>
<dbReference type="InterPro" id="IPR001828">
    <property type="entry name" value="ANF_lig-bd_rcpt"/>
</dbReference>
<dbReference type="SUPFAM" id="SSF53822">
    <property type="entry name" value="Periplasmic binding protein-like I"/>
    <property type="match status" value="1"/>
</dbReference>
<organism evidence="7 8">
    <name type="scientific">Blepharisma stoltei</name>
    <dbReference type="NCBI Taxonomy" id="1481888"/>
    <lineage>
        <taxon>Eukaryota</taxon>
        <taxon>Sar</taxon>
        <taxon>Alveolata</taxon>
        <taxon>Ciliophora</taxon>
        <taxon>Postciliodesmatophora</taxon>
        <taxon>Heterotrichea</taxon>
        <taxon>Heterotrichida</taxon>
        <taxon>Blepharismidae</taxon>
        <taxon>Blepharisma</taxon>
    </lineage>
</organism>
<dbReference type="Proteomes" id="UP001162131">
    <property type="component" value="Unassembled WGS sequence"/>
</dbReference>
<evidence type="ECO:0000256" key="2">
    <source>
        <dbReference type="ARBA" id="ARBA00022692"/>
    </source>
</evidence>
<feature type="transmembrane region" description="Helical" evidence="5">
    <location>
        <begin position="799"/>
        <end position="817"/>
    </location>
</feature>
<dbReference type="Pfam" id="PF01094">
    <property type="entry name" value="ANF_receptor"/>
    <property type="match status" value="1"/>
</dbReference>
<dbReference type="AlphaFoldDB" id="A0AAU9JM13"/>
<feature type="domain" description="Receptor ligand binding region" evidence="6">
    <location>
        <begin position="350"/>
        <end position="676"/>
    </location>
</feature>
<dbReference type="PANTHER" id="PTHR30483:SF6">
    <property type="entry name" value="PERIPLASMIC BINDING PROTEIN OF ABC TRANSPORTER FOR NATURAL AMINO ACIDS"/>
    <property type="match status" value="1"/>
</dbReference>
<evidence type="ECO:0000259" key="6">
    <source>
        <dbReference type="Pfam" id="PF01094"/>
    </source>
</evidence>
<feature type="transmembrane region" description="Helical" evidence="5">
    <location>
        <begin position="940"/>
        <end position="962"/>
    </location>
</feature>
<dbReference type="Gene3D" id="3.40.50.2300">
    <property type="match status" value="2"/>
</dbReference>
<feature type="transmembrane region" description="Helical" evidence="5">
    <location>
        <begin position="1063"/>
        <end position="1084"/>
    </location>
</feature>
<evidence type="ECO:0000256" key="5">
    <source>
        <dbReference type="SAM" id="Phobius"/>
    </source>
</evidence>
<feature type="transmembrane region" description="Helical" evidence="5">
    <location>
        <begin position="848"/>
        <end position="874"/>
    </location>
</feature>
<protein>
    <recommendedName>
        <fullName evidence="6">Receptor ligand binding region domain-containing protein</fullName>
    </recommendedName>
</protein>